<keyword evidence="4" id="KW-0808">Transferase</keyword>
<keyword evidence="5" id="KW-1185">Reference proteome</keyword>
<proteinExistence type="predicted"/>
<keyword evidence="4" id="KW-0418">Kinase</keyword>
<keyword evidence="1" id="KW-0723">Serine/threonine-protein kinase</keyword>
<evidence type="ECO:0000313" key="4">
    <source>
        <dbReference type="EMBL" id="PRY02151.1"/>
    </source>
</evidence>
<dbReference type="PANTHER" id="PTHR35526:SF3">
    <property type="entry name" value="ANTI-SIGMA-F FACTOR RSBW"/>
    <property type="match status" value="1"/>
</dbReference>
<reference evidence="4 5" key="1">
    <citation type="submission" date="2018-03" db="EMBL/GenBank/DDBJ databases">
        <title>Genomic Encyclopedia of Archaeal and Bacterial Type Strains, Phase II (KMG-II): from individual species to whole genera.</title>
        <authorList>
            <person name="Goeker M."/>
        </authorList>
    </citation>
    <scope>NUCLEOTIDE SEQUENCE [LARGE SCALE GENOMIC DNA]</scope>
    <source>
        <strain evidence="4 5">DSM 45601</strain>
    </source>
</reference>
<dbReference type="Pfam" id="PF13581">
    <property type="entry name" value="HATPase_c_2"/>
    <property type="match status" value="1"/>
</dbReference>
<dbReference type="AlphaFoldDB" id="A0A2T0QE51"/>
<dbReference type="GO" id="GO:0004674">
    <property type="term" value="F:protein serine/threonine kinase activity"/>
    <property type="evidence" value="ECO:0007669"/>
    <property type="project" value="UniProtKB-KW"/>
</dbReference>
<gene>
    <name evidence="4" type="ORF">CLV72_101752</name>
</gene>
<dbReference type="CDD" id="cd16936">
    <property type="entry name" value="HATPase_RsbW-like"/>
    <property type="match status" value="1"/>
</dbReference>
<dbReference type="RefSeq" id="WP_245929843.1">
    <property type="nucleotide sequence ID" value="NZ_PVZC01000001.1"/>
</dbReference>
<evidence type="ECO:0000259" key="3">
    <source>
        <dbReference type="Pfam" id="PF13581"/>
    </source>
</evidence>
<dbReference type="InterPro" id="IPR003594">
    <property type="entry name" value="HATPase_dom"/>
</dbReference>
<evidence type="ECO:0000256" key="2">
    <source>
        <dbReference type="SAM" id="MobiDB-lite"/>
    </source>
</evidence>
<evidence type="ECO:0000313" key="5">
    <source>
        <dbReference type="Proteomes" id="UP000237846"/>
    </source>
</evidence>
<dbReference type="InterPro" id="IPR050267">
    <property type="entry name" value="Anti-sigma-factor_SerPK"/>
</dbReference>
<dbReference type="EMBL" id="PVZC01000001">
    <property type="protein sequence ID" value="PRY02151.1"/>
    <property type="molecule type" value="Genomic_DNA"/>
</dbReference>
<dbReference type="SUPFAM" id="SSF55874">
    <property type="entry name" value="ATPase domain of HSP90 chaperone/DNA topoisomerase II/histidine kinase"/>
    <property type="match status" value="1"/>
</dbReference>
<feature type="region of interest" description="Disordered" evidence="2">
    <location>
        <begin position="32"/>
        <end position="66"/>
    </location>
</feature>
<protein>
    <submittedName>
        <fullName evidence="4">Anti-sigma regulatory factor (Ser/Thr protein kinase)</fullName>
    </submittedName>
</protein>
<dbReference type="Proteomes" id="UP000237846">
    <property type="component" value="Unassembled WGS sequence"/>
</dbReference>
<name>A0A2T0QE51_9ACTN</name>
<dbReference type="PANTHER" id="PTHR35526">
    <property type="entry name" value="ANTI-SIGMA-F FACTOR RSBW-RELATED"/>
    <property type="match status" value="1"/>
</dbReference>
<organism evidence="4 5">
    <name type="scientific">Allonocardiopsis opalescens</name>
    <dbReference type="NCBI Taxonomy" id="1144618"/>
    <lineage>
        <taxon>Bacteria</taxon>
        <taxon>Bacillati</taxon>
        <taxon>Actinomycetota</taxon>
        <taxon>Actinomycetes</taxon>
        <taxon>Streptosporangiales</taxon>
        <taxon>Allonocardiopsis</taxon>
    </lineage>
</organism>
<accession>A0A2T0QE51</accession>
<feature type="domain" description="Histidine kinase/HSP90-like ATPase" evidence="3">
    <location>
        <begin position="76"/>
        <end position="179"/>
    </location>
</feature>
<sequence length="204" mass="20754">MVDVADAHASIGAAPGVPHARVPSAAASAHARALSAAGRSPSPVNGERAAAGGGAEPPSAPPAAGGVRRLRRRFPGLAGQVKHARRFVARALGAAPVTDTAVLLTSELVTNALVHTRSGVGSGKFVVIVHIAPGWSRVEVRDQGSPHSVPHPVRGARADDAEGGRGIGLVEALADRWGFELLPLGRLVWFEVDHPAGPEEASPG</sequence>
<dbReference type="Gene3D" id="3.30.565.10">
    <property type="entry name" value="Histidine kinase-like ATPase, C-terminal domain"/>
    <property type="match status" value="1"/>
</dbReference>
<evidence type="ECO:0000256" key="1">
    <source>
        <dbReference type="ARBA" id="ARBA00022527"/>
    </source>
</evidence>
<dbReference type="InterPro" id="IPR036890">
    <property type="entry name" value="HATPase_C_sf"/>
</dbReference>
<comment type="caution">
    <text evidence="4">The sequence shown here is derived from an EMBL/GenBank/DDBJ whole genome shotgun (WGS) entry which is preliminary data.</text>
</comment>
<feature type="region of interest" description="Disordered" evidence="2">
    <location>
        <begin position="141"/>
        <end position="160"/>
    </location>
</feature>